<evidence type="ECO:0000259" key="12">
    <source>
        <dbReference type="Pfam" id="PF02687"/>
    </source>
</evidence>
<comment type="subcellular location">
    <subcellularLocation>
        <location evidence="1">Cell membrane</location>
        <topology evidence="1">Multi-pass membrane protein</topology>
    </subcellularLocation>
</comment>
<proteinExistence type="inferred from homology"/>
<comment type="similarity">
    <text evidence="2">Belongs to the ABC-4 integral membrane protein family. HrtB subfamily.</text>
</comment>
<evidence type="ECO:0000256" key="4">
    <source>
        <dbReference type="ARBA" id="ARBA00016962"/>
    </source>
</evidence>
<comment type="subunit">
    <text evidence="3">The complex is composed of two ATP-binding proteins (HrtA), two transmembrane proteins (HrtB) and a solute-binding protein.</text>
</comment>
<dbReference type="STRING" id="764299.STRIC_1507"/>
<feature type="transmembrane region" description="Helical" evidence="11">
    <location>
        <begin position="30"/>
        <end position="49"/>
    </location>
</feature>
<dbReference type="PANTHER" id="PTHR43738">
    <property type="entry name" value="ABC TRANSPORTER, MEMBRANE PROTEIN"/>
    <property type="match status" value="1"/>
</dbReference>
<gene>
    <name evidence="13" type="ORF">STRIC_1507</name>
</gene>
<keyword evidence="14" id="KW-1185">Reference proteome</keyword>
<feature type="transmembrane region" description="Helical" evidence="11">
    <location>
        <begin position="246"/>
        <end position="271"/>
    </location>
</feature>
<dbReference type="EMBL" id="AEUX02000006">
    <property type="protein sequence ID" value="EHI69921.1"/>
    <property type="molecule type" value="Genomic_DNA"/>
</dbReference>
<reference evidence="13 14" key="1">
    <citation type="journal article" date="2014" name="Int. J. Syst. Evol. Microbiol.">
        <title>Phylogenomics and the dynamic genome evolution of the genus Streptococcus.</title>
        <authorList>
            <consortium name="The Broad Institute Genome Sequencing Platform"/>
            <person name="Richards V.P."/>
            <person name="Palmer S.R."/>
            <person name="Pavinski Bitar P.D."/>
            <person name="Qin X."/>
            <person name="Weinstock G.M."/>
            <person name="Highlander S.K."/>
            <person name="Town C.D."/>
            <person name="Burne R.A."/>
            <person name="Stanhope M.J."/>
        </authorList>
    </citation>
    <scope>NUCLEOTIDE SEQUENCE [LARGE SCALE GENOMIC DNA]</scope>
    <source>
        <strain evidence="13 14">707-05</strain>
    </source>
</reference>
<comment type="caution">
    <text evidence="13">The sequence shown here is derived from an EMBL/GenBank/DDBJ whole genome shotgun (WGS) entry which is preliminary data.</text>
</comment>
<dbReference type="InterPro" id="IPR051125">
    <property type="entry name" value="ABC-4/HrtB_transporter"/>
</dbReference>
<keyword evidence="8 11" id="KW-1133">Transmembrane helix</keyword>
<dbReference type="PANTHER" id="PTHR43738:SF1">
    <property type="entry name" value="HEMIN TRANSPORT SYSTEM PERMEASE PROTEIN HRTB-RELATED"/>
    <property type="match status" value="1"/>
</dbReference>
<dbReference type="Proteomes" id="UP000003330">
    <property type="component" value="Unassembled WGS sequence"/>
</dbReference>
<evidence type="ECO:0000256" key="2">
    <source>
        <dbReference type="ARBA" id="ARBA00008697"/>
    </source>
</evidence>
<evidence type="ECO:0000256" key="1">
    <source>
        <dbReference type="ARBA" id="ARBA00004651"/>
    </source>
</evidence>
<keyword evidence="9 11" id="KW-0472">Membrane</keyword>
<feature type="transmembrane region" description="Helical" evidence="11">
    <location>
        <begin position="333"/>
        <end position="358"/>
    </location>
</feature>
<comment type="function">
    <text evidence="10">Part of the ABC transporter complex hrt involved in hemin import. Responsible for the translocation of the substrate across the membrane.</text>
</comment>
<name>G5K3Y3_9STRE</name>
<keyword evidence="6" id="KW-1003">Cell membrane</keyword>
<evidence type="ECO:0000256" key="3">
    <source>
        <dbReference type="ARBA" id="ARBA00011131"/>
    </source>
</evidence>
<keyword evidence="5" id="KW-0813">Transport</keyword>
<dbReference type="GO" id="GO:0005886">
    <property type="term" value="C:plasma membrane"/>
    <property type="evidence" value="ECO:0007669"/>
    <property type="project" value="UniProtKB-SubCell"/>
</dbReference>
<accession>G5K3Y3</accession>
<dbReference type="InterPro" id="IPR003838">
    <property type="entry name" value="ABC3_permease_C"/>
</dbReference>
<sequence length="367" mass="40469">MLRETKEGKYVFSYQRNETSQTEVWLNLRLTLFNSLFNVFLTALAFGLVQENRSAIDKWQADTVFLTKDADANLNLSQLVLKQKDQIEADQVTALGQLNGVAWTVSNPKEKDKEKLSLFGIEEDSFLEPKVIEGEQLSSDNEVIIDKSAALKGGFNIGDDLSLSTTDKTFKIVGYTEGDRFSVAPVAYLRLKAFQEAKFGQAAQKQDNQVNAFVVKGKVSDYPKESLQKLSIESFITKLPGYNAQVLTFAFMIGFLVLISAIIIGIFMYVLTIQKAPIFGIMKAQGIANKTIANAVLAQTFILTTVGSALGLLGTWLTSLVLPVAVPFQSNWYLYSIILVSMITFALLGTLFSVLAIVKIDPLKAIG</sequence>
<organism evidence="13 14">
    <name type="scientific">Streptococcus ictaluri 707-05</name>
    <dbReference type="NCBI Taxonomy" id="764299"/>
    <lineage>
        <taxon>Bacteria</taxon>
        <taxon>Bacillati</taxon>
        <taxon>Bacillota</taxon>
        <taxon>Bacilli</taxon>
        <taxon>Lactobacillales</taxon>
        <taxon>Streptococcaceae</taxon>
        <taxon>Streptococcus</taxon>
    </lineage>
</organism>
<protein>
    <recommendedName>
        <fullName evidence="4">Putative hemin transport system permease protein HrtB</fullName>
    </recommendedName>
</protein>
<evidence type="ECO:0000256" key="5">
    <source>
        <dbReference type="ARBA" id="ARBA00022448"/>
    </source>
</evidence>
<feature type="transmembrane region" description="Helical" evidence="11">
    <location>
        <begin position="292"/>
        <end position="313"/>
    </location>
</feature>
<evidence type="ECO:0000313" key="13">
    <source>
        <dbReference type="EMBL" id="EHI69921.1"/>
    </source>
</evidence>
<evidence type="ECO:0000256" key="9">
    <source>
        <dbReference type="ARBA" id="ARBA00023136"/>
    </source>
</evidence>
<evidence type="ECO:0000256" key="10">
    <source>
        <dbReference type="ARBA" id="ARBA00024973"/>
    </source>
</evidence>
<feature type="domain" description="ABC3 transporter permease C-terminal" evidence="12">
    <location>
        <begin position="251"/>
        <end position="362"/>
    </location>
</feature>
<dbReference type="AlphaFoldDB" id="G5K3Y3"/>
<evidence type="ECO:0000256" key="6">
    <source>
        <dbReference type="ARBA" id="ARBA00022475"/>
    </source>
</evidence>
<evidence type="ECO:0000256" key="8">
    <source>
        <dbReference type="ARBA" id="ARBA00022989"/>
    </source>
</evidence>
<keyword evidence="7 11" id="KW-0812">Transmembrane</keyword>
<dbReference type="Pfam" id="PF02687">
    <property type="entry name" value="FtsX"/>
    <property type="match status" value="1"/>
</dbReference>
<evidence type="ECO:0000256" key="7">
    <source>
        <dbReference type="ARBA" id="ARBA00022692"/>
    </source>
</evidence>
<evidence type="ECO:0000313" key="14">
    <source>
        <dbReference type="Proteomes" id="UP000003330"/>
    </source>
</evidence>
<dbReference type="eggNOG" id="COG0577">
    <property type="taxonomic scope" value="Bacteria"/>
</dbReference>
<evidence type="ECO:0000256" key="11">
    <source>
        <dbReference type="SAM" id="Phobius"/>
    </source>
</evidence>